<keyword evidence="3" id="KW-1185">Reference proteome</keyword>
<evidence type="ECO:0000313" key="2">
    <source>
        <dbReference type="EMBL" id="ERL66004.1"/>
    </source>
</evidence>
<keyword evidence="1" id="KW-1133">Transmembrane helix</keyword>
<feature type="transmembrane region" description="Helical" evidence="1">
    <location>
        <begin position="20"/>
        <end position="43"/>
    </location>
</feature>
<keyword evidence="1" id="KW-0472">Membrane</keyword>
<proteinExistence type="predicted"/>
<gene>
    <name evidence="2" type="ORF">L248_2080</name>
</gene>
<evidence type="ECO:0000256" key="1">
    <source>
        <dbReference type="SAM" id="Phobius"/>
    </source>
</evidence>
<keyword evidence="1" id="KW-0812">Transmembrane</keyword>
<accession>U4TP54</accession>
<dbReference type="Proteomes" id="UP000030647">
    <property type="component" value="Unassembled WGS sequence"/>
</dbReference>
<dbReference type="EMBL" id="KI271584">
    <property type="protein sequence ID" value="ERL66004.1"/>
    <property type="molecule type" value="Genomic_DNA"/>
</dbReference>
<reference evidence="3" key="1">
    <citation type="journal article" date="2013" name="Genome Announc.">
        <title>Whole-Genome Sequencing of Lactobacillus shenzhenensis Strain LY-73T.</title>
        <authorList>
            <person name="Lin Z."/>
            <person name="Liu Z."/>
            <person name="Yang R."/>
            <person name="Zou Y."/>
            <person name="Wan D."/>
            <person name="Chen J."/>
            <person name="Guo M."/>
            <person name="Zhao J."/>
            <person name="Fang C."/>
            <person name="Yang R."/>
            <person name="Liu F."/>
        </authorList>
    </citation>
    <scope>NUCLEOTIDE SEQUENCE [LARGE SCALE GENOMIC DNA]</scope>
    <source>
        <strain evidence="3">LY-73</strain>
    </source>
</reference>
<organism evidence="2 3">
    <name type="scientific">Schleiferilactobacillus shenzhenensis LY-73</name>
    <dbReference type="NCBI Taxonomy" id="1231336"/>
    <lineage>
        <taxon>Bacteria</taxon>
        <taxon>Bacillati</taxon>
        <taxon>Bacillota</taxon>
        <taxon>Bacilli</taxon>
        <taxon>Lactobacillales</taxon>
        <taxon>Lactobacillaceae</taxon>
        <taxon>Schleiferilactobacillus</taxon>
    </lineage>
</organism>
<protein>
    <submittedName>
        <fullName evidence="2">Uncharacterized protein</fullName>
    </submittedName>
</protein>
<name>U4TP54_9LACO</name>
<sequence length="80" mass="9187">MQPAMGDENALYPTKNKTLFFQYLTPFLIILGVVIAFNLLSALIELYKDNKRGMSPGEKRSRFSHNLFLGIVDFILNFFP</sequence>
<evidence type="ECO:0000313" key="3">
    <source>
        <dbReference type="Proteomes" id="UP000030647"/>
    </source>
</evidence>
<dbReference type="AlphaFoldDB" id="U4TP54"/>
<dbReference type="HOGENOM" id="CLU_2585343_0_0_9"/>